<protein>
    <submittedName>
        <fullName evidence="1">Uncharacterized protein</fullName>
    </submittedName>
</protein>
<dbReference type="EMBL" id="KV907497">
    <property type="protein sequence ID" value="OOF97108.1"/>
    <property type="molecule type" value="Genomic_DNA"/>
</dbReference>
<evidence type="ECO:0000313" key="2">
    <source>
        <dbReference type="Proteomes" id="UP000188318"/>
    </source>
</evidence>
<gene>
    <name evidence="1" type="ORF">ASPCADRAFT_143272</name>
</gene>
<dbReference type="VEuPathDB" id="FungiDB:ASPCADRAFT_143272"/>
<feature type="non-terminal residue" evidence="1">
    <location>
        <position position="1"/>
    </location>
</feature>
<accession>A0A1R3RRK7</accession>
<organism evidence="1 2">
    <name type="scientific">Aspergillus carbonarius (strain ITEM 5010)</name>
    <dbReference type="NCBI Taxonomy" id="602072"/>
    <lineage>
        <taxon>Eukaryota</taxon>
        <taxon>Fungi</taxon>
        <taxon>Dikarya</taxon>
        <taxon>Ascomycota</taxon>
        <taxon>Pezizomycotina</taxon>
        <taxon>Eurotiomycetes</taxon>
        <taxon>Eurotiomycetidae</taxon>
        <taxon>Eurotiales</taxon>
        <taxon>Aspergillaceae</taxon>
        <taxon>Aspergillus</taxon>
        <taxon>Aspergillus subgen. Circumdati</taxon>
    </lineage>
</organism>
<dbReference type="AlphaFoldDB" id="A0A1R3RRK7"/>
<dbReference type="Proteomes" id="UP000188318">
    <property type="component" value="Unassembled WGS sequence"/>
</dbReference>
<evidence type="ECO:0000313" key="1">
    <source>
        <dbReference type="EMBL" id="OOF97108.1"/>
    </source>
</evidence>
<keyword evidence="2" id="KW-1185">Reference proteome</keyword>
<name>A0A1R3RRK7_ASPC5</name>
<proteinExistence type="predicted"/>
<reference evidence="2" key="1">
    <citation type="journal article" date="2017" name="Genome Biol.">
        <title>Comparative genomics reveals high biological diversity and specific adaptations in the industrially and medically important fungal genus Aspergillus.</title>
        <authorList>
            <person name="de Vries R.P."/>
            <person name="Riley R."/>
            <person name="Wiebenga A."/>
            <person name="Aguilar-Osorio G."/>
            <person name="Amillis S."/>
            <person name="Uchima C.A."/>
            <person name="Anderluh G."/>
            <person name="Asadollahi M."/>
            <person name="Askin M."/>
            <person name="Barry K."/>
            <person name="Battaglia E."/>
            <person name="Bayram O."/>
            <person name="Benocci T."/>
            <person name="Braus-Stromeyer S.A."/>
            <person name="Caldana C."/>
            <person name="Canovas D."/>
            <person name="Cerqueira G.C."/>
            <person name="Chen F."/>
            <person name="Chen W."/>
            <person name="Choi C."/>
            <person name="Clum A."/>
            <person name="Dos Santos R.A."/>
            <person name="Damasio A.R."/>
            <person name="Diallinas G."/>
            <person name="Emri T."/>
            <person name="Fekete E."/>
            <person name="Flipphi M."/>
            <person name="Freyberg S."/>
            <person name="Gallo A."/>
            <person name="Gournas C."/>
            <person name="Habgood R."/>
            <person name="Hainaut M."/>
            <person name="Harispe M.L."/>
            <person name="Henrissat B."/>
            <person name="Hilden K.S."/>
            <person name="Hope R."/>
            <person name="Hossain A."/>
            <person name="Karabika E."/>
            <person name="Karaffa L."/>
            <person name="Karanyi Z."/>
            <person name="Krasevec N."/>
            <person name="Kuo A."/>
            <person name="Kusch H."/>
            <person name="LaButti K."/>
            <person name="Lagendijk E.L."/>
            <person name="Lapidus A."/>
            <person name="Levasseur A."/>
            <person name="Lindquist E."/>
            <person name="Lipzen A."/>
            <person name="Logrieco A.F."/>
            <person name="MacCabe A."/>
            <person name="Maekelae M.R."/>
            <person name="Malavazi I."/>
            <person name="Melin P."/>
            <person name="Meyer V."/>
            <person name="Mielnichuk N."/>
            <person name="Miskei M."/>
            <person name="Molnar A.P."/>
            <person name="Mule G."/>
            <person name="Ngan C.Y."/>
            <person name="Orejas M."/>
            <person name="Orosz E."/>
            <person name="Ouedraogo J.P."/>
            <person name="Overkamp K.M."/>
            <person name="Park H.-S."/>
            <person name="Perrone G."/>
            <person name="Piumi F."/>
            <person name="Punt P.J."/>
            <person name="Ram A.F."/>
            <person name="Ramon A."/>
            <person name="Rauscher S."/>
            <person name="Record E."/>
            <person name="Riano-Pachon D.M."/>
            <person name="Robert V."/>
            <person name="Roehrig J."/>
            <person name="Ruller R."/>
            <person name="Salamov A."/>
            <person name="Salih N.S."/>
            <person name="Samson R.A."/>
            <person name="Sandor E."/>
            <person name="Sanguinetti M."/>
            <person name="Schuetze T."/>
            <person name="Sepcic K."/>
            <person name="Shelest E."/>
            <person name="Sherlock G."/>
            <person name="Sophianopoulou V."/>
            <person name="Squina F.M."/>
            <person name="Sun H."/>
            <person name="Susca A."/>
            <person name="Todd R.B."/>
            <person name="Tsang A."/>
            <person name="Unkles S.E."/>
            <person name="van de Wiele N."/>
            <person name="van Rossen-Uffink D."/>
            <person name="Oliveira J.V."/>
            <person name="Vesth T.C."/>
            <person name="Visser J."/>
            <person name="Yu J.-H."/>
            <person name="Zhou M."/>
            <person name="Andersen M.R."/>
            <person name="Archer D.B."/>
            <person name="Baker S.E."/>
            <person name="Benoit I."/>
            <person name="Brakhage A.A."/>
            <person name="Braus G.H."/>
            <person name="Fischer R."/>
            <person name="Frisvad J.C."/>
            <person name="Goldman G.H."/>
            <person name="Houbraken J."/>
            <person name="Oakley B."/>
            <person name="Pocsi I."/>
            <person name="Scazzocchio C."/>
            <person name="Seiboth B."/>
            <person name="vanKuyk P.A."/>
            <person name="Wortman J."/>
            <person name="Dyer P.S."/>
            <person name="Grigoriev I.V."/>
        </authorList>
    </citation>
    <scope>NUCLEOTIDE SEQUENCE [LARGE SCALE GENOMIC DNA]</scope>
    <source>
        <strain evidence="2">ITEM 5010</strain>
    </source>
</reference>
<sequence length="57" mass="6146">PGYSSTEAVWLCQSLVSSLTRAVPVVTRPTVIDANASKWRLSRRLNLLCSSGRAIGT</sequence>